<name>A0A1I0L9E2_9ACTN</name>
<organism evidence="4 5">
    <name type="scientific">Nonomuraea wenchangensis</name>
    <dbReference type="NCBI Taxonomy" id="568860"/>
    <lineage>
        <taxon>Bacteria</taxon>
        <taxon>Bacillati</taxon>
        <taxon>Actinomycetota</taxon>
        <taxon>Actinomycetes</taxon>
        <taxon>Streptosporangiales</taxon>
        <taxon>Streptosporangiaceae</taxon>
        <taxon>Nonomuraea</taxon>
    </lineage>
</organism>
<dbReference type="InterPro" id="IPR007921">
    <property type="entry name" value="CHAP_dom"/>
</dbReference>
<dbReference type="Proteomes" id="UP000199361">
    <property type="component" value="Unassembled WGS sequence"/>
</dbReference>
<feature type="chain" id="PRO_5039629123" evidence="2">
    <location>
        <begin position="29"/>
        <end position="449"/>
    </location>
</feature>
<dbReference type="EMBL" id="FOHX01000013">
    <property type="protein sequence ID" value="SEU35768.1"/>
    <property type="molecule type" value="Genomic_DNA"/>
</dbReference>
<dbReference type="STRING" id="568860.SAMN05421811_11352"/>
<dbReference type="PROSITE" id="PS50911">
    <property type="entry name" value="CHAP"/>
    <property type="match status" value="1"/>
</dbReference>
<dbReference type="SUPFAM" id="SSF54001">
    <property type="entry name" value="Cysteine proteinases"/>
    <property type="match status" value="1"/>
</dbReference>
<feature type="domain" description="Peptidase C51" evidence="3">
    <location>
        <begin position="67"/>
        <end position="202"/>
    </location>
</feature>
<evidence type="ECO:0000313" key="5">
    <source>
        <dbReference type="Proteomes" id="UP000199361"/>
    </source>
</evidence>
<proteinExistence type="predicted"/>
<feature type="signal peptide" evidence="2">
    <location>
        <begin position="1"/>
        <end position="28"/>
    </location>
</feature>
<evidence type="ECO:0000313" key="4">
    <source>
        <dbReference type="EMBL" id="SEU35768.1"/>
    </source>
</evidence>
<keyword evidence="2" id="KW-0732">Signal</keyword>
<protein>
    <submittedName>
        <fullName evidence="4">CHAP domain-containing protein</fullName>
    </submittedName>
</protein>
<keyword evidence="5" id="KW-1185">Reference proteome</keyword>
<reference evidence="4 5" key="1">
    <citation type="submission" date="2016-10" db="EMBL/GenBank/DDBJ databases">
        <authorList>
            <person name="de Groot N.N."/>
        </authorList>
    </citation>
    <scope>NUCLEOTIDE SEQUENCE [LARGE SCALE GENOMIC DNA]</scope>
    <source>
        <strain evidence="4 5">CGMCC 4.5598</strain>
    </source>
</reference>
<gene>
    <name evidence="4" type="ORF">SAMN05421811_11352</name>
</gene>
<dbReference type="InterPro" id="IPR038765">
    <property type="entry name" value="Papain-like_cys_pep_sf"/>
</dbReference>
<dbReference type="Pfam" id="PF05257">
    <property type="entry name" value="CHAP"/>
    <property type="match status" value="1"/>
</dbReference>
<dbReference type="InterPro" id="IPR028994">
    <property type="entry name" value="Integrin_alpha_N"/>
</dbReference>
<dbReference type="RefSeq" id="WP_091089149.1">
    <property type="nucleotide sequence ID" value="NZ_FOHX01000013.1"/>
</dbReference>
<evidence type="ECO:0000256" key="1">
    <source>
        <dbReference type="SAM" id="MobiDB-lite"/>
    </source>
</evidence>
<dbReference type="OrthoDB" id="9815928at2"/>
<dbReference type="Gene3D" id="3.90.1720.10">
    <property type="entry name" value="endopeptidase domain like (from Nostoc punctiforme)"/>
    <property type="match status" value="1"/>
</dbReference>
<evidence type="ECO:0000259" key="3">
    <source>
        <dbReference type="PROSITE" id="PS50911"/>
    </source>
</evidence>
<dbReference type="SUPFAM" id="SSF69318">
    <property type="entry name" value="Integrin alpha N-terminal domain"/>
    <property type="match status" value="1"/>
</dbReference>
<sequence>MSIPTRTRAATCLASAAVALAGLQTAVATPAAAASRDTIVSIAQREAGNAVRNKENPAGSGCNYYTGVFRTWKPAGGCGSGDGVQFRDSDWCADFAKYVWKSAGVRHADVAEGNGGVLTGWASSFKDYGTRNGTWHARSSGYTPQPGDAVVFDWDQSGSIDHVGIVRSSDGGRVYTIEGNSGDAIRYKDYSRSDIDIVGYSAPVDVGGGTPNLGVLEFYLSDSQSSSVATRPVIAFGNSPMVPIRGDWNGDGKDTVSTFDPATATFYISDTPETGQASYTFRYGDPGAVPFVGDWDGDGKDNVGVRMGLTFYMRTSPVTSGTETTTSVAYGDPGMLPVVGDWNGDGKDTVSAFNPATATFYISDTPQTGQASYTFRYGDPGAVPLAGDWDGDGKDNVGVRMGNSFYLRTSPVTSGTETTTSVAYGDGGAELPITGDWDGDGKDSQGVVR</sequence>
<accession>A0A1I0L9E2</accession>
<evidence type="ECO:0000256" key="2">
    <source>
        <dbReference type="SAM" id="SignalP"/>
    </source>
</evidence>
<dbReference type="AlphaFoldDB" id="A0A1I0L9E2"/>
<feature type="region of interest" description="Disordered" evidence="1">
    <location>
        <begin position="415"/>
        <end position="449"/>
    </location>
</feature>